<name>A0A9D2D9G6_9FIRM</name>
<organism evidence="2 3">
    <name type="scientific">Candidatus Mediterraneibacter stercorigallinarum</name>
    <dbReference type="NCBI Taxonomy" id="2838686"/>
    <lineage>
        <taxon>Bacteria</taxon>
        <taxon>Bacillati</taxon>
        <taxon>Bacillota</taxon>
        <taxon>Clostridia</taxon>
        <taxon>Lachnospirales</taxon>
        <taxon>Lachnospiraceae</taxon>
        <taxon>Mediterraneibacter</taxon>
    </lineage>
</organism>
<evidence type="ECO:0000259" key="1">
    <source>
        <dbReference type="Pfam" id="PF02026"/>
    </source>
</evidence>
<dbReference type="InterPro" id="IPR003032">
    <property type="entry name" value="Ryanodine_rcpt"/>
</dbReference>
<dbReference type="GO" id="GO:0005219">
    <property type="term" value="F:ryanodine-sensitive calcium-release channel activity"/>
    <property type="evidence" value="ECO:0007669"/>
    <property type="project" value="TreeGrafter"/>
</dbReference>
<dbReference type="Pfam" id="PF02026">
    <property type="entry name" value="RyR"/>
    <property type="match status" value="1"/>
</dbReference>
<feature type="domain" description="Ryanodine receptor Ryr" evidence="1">
    <location>
        <begin position="7"/>
        <end position="86"/>
    </location>
</feature>
<dbReference type="PANTHER" id="PTHR46399">
    <property type="entry name" value="B30.2/SPRY DOMAIN-CONTAINING PROTEIN"/>
    <property type="match status" value="1"/>
</dbReference>
<proteinExistence type="predicted"/>
<dbReference type="PANTHER" id="PTHR46399:SF8">
    <property type="entry name" value="B30.2_SPRY DOMAIN-CONTAINING PROTEIN"/>
    <property type="match status" value="1"/>
</dbReference>
<comment type="caution">
    <text evidence="2">The sequence shown here is derived from an EMBL/GenBank/DDBJ whole genome shotgun (WGS) entry which is preliminary data.</text>
</comment>
<accession>A0A9D2D9G6</accession>
<dbReference type="GO" id="GO:0014808">
    <property type="term" value="P:release of sequestered calcium ion into cytosol by sarcoplasmic reticulum"/>
    <property type="evidence" value="ECO:0007669"/>
    <property type="project" value="TreeGrafter"/>
</dbReference>
<evidence type="ECO:0000313" key="2">
    <source>
        <dbReference type="EMBL" id="HIZ12951.1"/>
    </source>
</evidence>
<reference evidence="2" key="1">
    <citation type="journal article" date="2021" name="PeerJ">
        <title>Extensive microbial diversity within the chicken gut microbiome revealed by metagenomics and culture.</title>
        <authorList>
            <person name="Gilroy R."/>
            <person name="Ravi A."/>
            <person name="Getino M."/>
            <person name="Pursley I."/>
            <person name="Horton D.L."/>
            <person name="Alikhan N.F."/>
            <person name="Baker D."/>
            <person name="Gharbi K."/>
            <person name="Hall N."/>
            <person name="Watson M."/>
            <person name="Adriaenssens E.M."/>
            <person name="Foster-Nyarko E."/>
            <person name="Jarju S."/>
            <person name="Secka A."/>
            <person name="Antonio M."/>
            <person name="Oren A."/>
            <person name="Chaudhuri R.R."/>
            <person name="La Ragione R."/>
            <person name="Hildebrand F."/>
            <person name="Pallen M.J."/>
        </authorList>
    </citation>
    <scope>NUCLEOTIDE SEQUENCE</scope>
    <source>
        <strain evidence="2">ChiGjej1B1-13045</strain>
    </source>
</reference>
<reference evidence="2" key="2">
    <citation type="submission" date="2021-04" db="EMBL/GenBank/DDBJ databases">
        <authorList>
            <person name="Gilroy R."/>
        </authorList>
    </citation>
    <scope>NUCLEOTIDE SEQUENCE</scope>
    <source>
        <strain evidence="2">ChiGjej1B1-13045</strain>
    </source>
</reference>
<dbReference type="InterPro" id="IPR015925">
    <property type="entry name" value="Ryanodine_IP3_receptor"/>
</dbReference>
<keyword evidence="2" id="KW-0675">Receptor</keyword>
<dbReference type="AlphaFoldDB" id="A0A9D2D9G6"/>
<gene>
    <name evidence="2" type="ORF">H9817_03350</name>
</gene>
<evidence type="ECO:0000313" key="3">
    <source>
        <dbReference type="Proteomes" id="UP000824017"/>
    </source>
</evidence>
<sequence>MERETDKLSNNIQNDLELIAENVHDAWAQERLRQGWRYGSIYDRENKTHPSLISYGELTEQEKQVDRETALQVIRSLLRLGYRIEKG</sequence>
<dbReference type="Proteomes" id="UP000824017">
    <property type="component" value="Unassembled WGS sequence"/>
</dbReference>
<protein>
    <submittedName>
        <fullName evidence="2">Ryanodine receptor Ryr</fullName>
    </submittedName>
</protein>
<dbReference type="EMBL" id="DXCD01000089">
    <property type="protein sequence ID" value="HIZ12951.1"/>
    <property type="molecule type" value="Genomic_DNA"/>
</dbReference>
<dbReference type="GO" id="GO:0034704">
    <property type="term" value="C:calcium channel complex"/>
    <property type="evidence" value="ECO:0007669"/>
    <property type="project" value="TreeGrafter"/>
</dbReference>
<dbReference type="Gene3D" id="6.20.350.10">
    <property type="match status" value="1"/>
</dbReference>